<proteinExistence type="predicted"/>
<dbReference type="RefSeq" id="WP_341726800.1">
    <property type="nucleotide sequence ID" value="NZ_JBBWWT010000007.1"/>
</dbReference>
<protein>
    <recommendedName>
        <fullName evidence="4">Sigma-E factor negative regulatory protein RseA</fullName>
    </recommendedName>
</protein>
<evidence type="ECO:0000313" key="2">
    <source>
        <dbReference type="EMBL" id="MEL1265629.1"/>
    </source>
</evidence>
<comment type="caution">
    <text evidence="2">The sequence shown here is derived from an EMBL/GenBank/DDBJ whole genome shotgun (WGS) entry which is preliminary data.</text>
</comment>
<dbReference type="Proteomes" id="UP001459204">
    <property type="component" value="Unassembled WGS sequence"/>
</dbReference>
<keyword evidence="3" id="KW-1185">Reference proteome</keyword>
<evidence type="ECO:0000256" key="1">
    <source>
        <dbReference type="SAM" id="MobiDB-lite"/>
    </source>
</evidence>
<feature type="region of interest" description="Disordered" evidence="1">
    <location>
        <begin position="78"/>
        <end position="97"/>
    </location>
</feature>
<dbReference type="EMBL" id="JBBWWT010000007">
    <property type="protein sequence ID" value="MEL1265629.1"/>
    <property type="molecule type" value="Genomic_DNA"/>
</dbReference>
<evidence type="ECO:0008006" key="4">
    <source>
        <dbReference type="Google" id="ProtNLM"/>
    </source>
</evidence>
<evidence type="ECO:0000313" key="3">
    <source>
        <dbReference type="Proteomes" id="UP001459204"/>
    </source>
</evidence>
<name>A0ABU9J322_9GAMM</name>
<organism evidence="2 3">
    <name type="scientific">Pseudoxanthomonas putridarboris</name>
    <dbReference type="NCBI Taxonomy" id="752605"/>
    <lineage>
        <taxon>Bacteria</taxon>
        <taxon>Pseudomonadati</taxon>
        <taxon>Pseudomonadota</taxon>
        <taxon>Gammaproteobacteria</taxon>
        <taxon>Lysobacterales</taxon>
        <taxon>Lysobacteraceae</taxon>
        <taxon>Pseudoxanthomonas</taxon>
    </lineage>
</organism>
<accession>A0ABU9J322</accession>
<gene>
    <name evidence="2" type="ORF">AAD027_14815</name>
</gene>
<sequence>MTPVEDTHARLDAQARRLHATALSQVSPQTLSRLRAARHAAQATDAPARAGHWRWFAATTFTAVLAVGIGLQLMPADPALPPAGEQPAAPAIASSTGTQQDDFDAATLLDEDPDLYLWLASVEAQPLAMESIP</sequence>
<reference evidence="2 3" key="1">
    <citation type="submission" date="2024-04" db="EMBL/GenBank/DDBJ databases">
        <title>Draft genome sequence of Pseudoxanthomonas putridarboris WD12.</title>
        <authorList>
            <person name="Oh J."/>
        </authorList>
    </citation>
    <scope>NUCLEOTIDE SEQUENCE [LARGE SCALE GENOMIC DNA]</scope>
    <source>
        <strain evidence="2 3">WD12</strain>
    </source>
</reference>